<dbReference type="RefSeq" id="WP_054519922.1">
    <property type="nucleotide sequence ID" value="NZ_CP011564.1"/>
</dbReference>
<sequence>MTDDEGAQPAEPAKRIRANDSTFITIPMIDHSITLNEIHASTIGAASGFVSGLAWVSGKSELTVLMTFILAGYAILGRPVGTSLSEDDPEYGSDGSKVSIAVRTIRHEPWYFLAWMVALLLGVIIV</sequence>
<dbReference type="EMBL" id="CP011564">
    <property type="protein sequence ID" value="ALG82915.1"/>
    <property type="molecule type" value="Genomic_DNA"/>
</dbReference>
<reference evidence="1 2" key="2">
    <citation type="journal article" date="2016" name="Stand. Genomic Sci.">
        <title>Complete genome sequence of 'Halanaeroarchaeum sulfurireducens' M27-SA2, a sulfur-reducing and acetate-oxidizing haloarchaeon from the deep-sea hypersaline anoxic lake Medee.</title>
        <authorList>
            <person name="Messina E."/>
            <person name="Sorokin D.Y."/>
            <person name="Kublanov I.V."/>
            <person name="Toshchakov S."/>
            <person name="Lopatina A."/>
            <person name="Arcadi E."/>
            <person name="Smedile F."/>
            <person name="La Spada G."/>
            <person name="La Cono V."/>
            <person name="Yakimov M.M."/>
        </authorList>
    </citation>
    <scope>NUCLEOTIDE SEQUENCE [LARGE SCALE GENOMIC DNA]</scope>
    <source>
        <strain evidence="1 2">M27-SA2</strain>
    </source>
</reference>
<dbReference type="Proteomes" id="UP000060390">
    <property type="component" value="Chromosome"/>
</dbReference>
<evidence type="ECO:0000313" key="1">
    <source>
        <dbReference type="EMBL" id="ALG82915.1"/>
    </source>
</evidence>
<dbReference type="KEGG" id="hsf:HLASA_2040"/>
<name>A0A0N9MY48_9EURY</name>
<protein>
    <submittedName>
        <fullName evidence="1">Uncharacterized protein</fullName>
    </submittedName>
</protein>
<accession>A0A0N9MY48</accession>
<gene>
    <name evidence="1" type="ORF">HLASA_2040</name>
</gene>
<proteinExistence type="predicted"/>
<reference evidence="2" key="1">
    <citation type="submission" date="2015-05" db="EMBL/GenBank/DDBJ databases">
        <title>Complete genome sequence of Halanaeroarchaeum sulfurireducens type strain M27-SA2, a sulfate-reducer haloarchaeon from marine anoxic lake Medee.</title>
        <authorList>
            <person name="Messina E."/>
            <person name="Kublanov I.V."/>
            <person name="Toshchakov S."/>
            <person name="Arcadi E."/>
            <person name="La Spada G."/>
            <person name="La Cono V."/>
            <person name="Yakimov M.M."/>
        </authorList>
    </citation>
    <scope>NUCLEOTIDE SEQUENCE [LARGE SCALE GENOMIC DNA]</scope>
    <source>
        <strain evidence="2">M27-SA2</strain>
    </source>
</reference>
<dbReference type="GeneID" id="26011373"/>
<organism evidence="1 2">
    <name type="scientific">Halanaeroarchaeum sulfurireducens</name>
    <dbReference type="NCBI Taxonomy" id="1604004"/>
    <lineage>
        <taxon>Archaea</taxon>
        <taxon>Methanobacteriati</taxon>
        <taxon>Methanobacteriota</taxon>
        <taxon>Stenosarchaea group</taxon>
        <taxon>Halobacteria</taxon>
        <taxon>Halobacteriales</taxon>
        <taxon>Halobacteriaceae</taxon>
        <taxon>Halanaeroarchaeum</taxon>
    </lineage>
</organism>
<dbReference type="AlphaFoldDB" id="A0A0N9MY48"/>
<evidence type="ECO:0000313" key="2">
    <source>
        <dbReference type="Proteomes" id="UP000060390"/>
    </source>
</evidence>
<dbReference type="STRING" id="1604004.HLASA_2040"/>